<proteinExistence type="predicted"/>
<evidence type="ECO:0000256" key="1">
    <source>
        <dbReference type="SAM" id="MobiDB-lite"/>
    </source>
</evidence>
<organism evidence="2 3">
    <name type="scientific">Deinococcus depolymerans</name>
    <dbReference type="NCBI Taxonomy" id="392408"/>
    <lineage>
        <taxon>Bacteria</taxon>
        <taxon>Thermotogati</taxon>
        <taxon>Deinococcota</taxon>
        <taxon>Deinococci</taxon>
        <taxon>Deinococcales</taxon>
        <taxon>Deinococcaceae</taxon>
        <taxon>Deinococcus</taxon>
    </lineage>
</organism>
<dbReference type="EMBL" id="BAAADB010000007">
    <property type="protein sequence ID" value="GAA0504240.1"/>
    <property type="molecule type" value="Genomic_DNA"/>
</dbReference>
<keyword evidence="3" id="KW-1185">Reference proteome</keyword>
<dbReference type="Proteomes" id="UP001500191">
    <property type="component" value="Unassembled WGS sequence"/>
</dbReference>
<sequence>MKTSHIQVGCPSQGVMSASTVFLRWARRDWGVTGGSDVPGRHENARQKPRFAPRSCRVSAFAAPDRETLGFRTDDQTLPAEGQGGLLPRIDLQYPGRLRHAGEKHVNPAPGGARPDRRVRAS</sequence>
<protein>
    <submittedName>
        <fullName evidence="2">Uncharacterized protein</fullName>
    </submittedName>
</protein>
<evidence type="ECO:0000313" key="3">
    <source>
        <dbReference type="Proteomes" id="UP001500191"/>
    </source>
</evidence>
<evidence type="ECO:0000313" key="2">
    <source>
        <dbReference type="EMBL" id="GAA0504240.1"/>
    </source>
</evidence>
<feature type="region of interest" description="Disordered" evidence="1">
    <location>
        <begin position="96"/>
        <end position="122"/>
    </location>
</feature>
<name>A0ABP3LN85_9DEIO</name>
<comment type="caution">
    <text evidence="2">The sequence shown here is derived from an EMBL/GenBank/DDBJ whole genome shotgun (WGS) entry which is preliminary data.</text>
</comment>
<gene>
    <name evidence="2" type="ORF">GCM10008937_09810</name>
</gene>
<accession>A0ABP3LN85</accession>
<reference evidence="3" key="1">
    <citation type="journal article" date="2019" name="Int. J. Syst. Evol. Microbiol.">
        <title>The Global Catalogue of Microorganisms (GCM) 10K type strain sequencing project: providing services to taxonomists for standard genome sequencing and annotation.</title>
        <authorList>
            <consortium name="The Broad Institute Genomics Platform"/>
            <consortium name="The Broad Institute Genome Sequencing Center for Infectious Disease"/>
            <person name="Wu L."/>
            <person name="Ma J."/>
        </authorList>
    </citation>
    <scope>NUCLEOTIDE SEQUENCE [LARGE SCALE GENOMIC DNA]</scope>
    <source>
        <strain evidence="3">JCM 14368</strain>
    </source>
</reference>
<feature type="region of interest" description="Disordered" evidence="1">
    <location>
        <begin position="33"/>
        <end position="52"/>
    </location>
</feature>